<dbReference type="PATRIC" id="fig|1278073.3.peg.3745"/>
<keyword evidence="2" id="KW-0449">Lipoprotein</keyword>
<accession>L7UEX5</accession>
<feature type="chain" id="PRO_5003983753" evidence="1">
    <location>
        <begin position="19"/>
        <end position="174"/>
    </location>
</feature>
<dbReference type="PROSITE" id="PS51257">
    <property type="entry name" value="PROKAR_LIPOPROTEIN"/>
    <property type="match status" value="1"/>
</dbReference>
<keyword evidence="3" id="KW-1185">Reference proteome</keyword>
<dbReference type="AlphaFoldDB" id="L7UEX5"/>
<keyword evidence="1" id="KW-0732">Signal</keyword>
<feature type="signal peptide" evidence="1">
    <location>
        <begin position="1"/>
        <end position="18"/>
    </location>
</feature>
<protein>
    <submittedName>
        <fullName evidence="2">Lipoprotein</fullName>
    </submittedName>
</protein>
<dbReference type="EMBL" id="CP004025">
    <property type="protein sequence ID" value="AGC44989.1"/>
    <property type="molecule type" value="Genomic_DNA"/>
</dbReference>
<name>L7UEX5_MYXSD</name>
<proteinExistence type="predicted"/>
<organism evidence="2 3">
    <name type="scientific">Myxococcus stipitatus (strain DSM 14675 / JCM 12634 / Mx s8)</name>
    <dbReference type="NCBI Taxonomy" id="1278073"/>
    <lineage>
        <taxon>Bacteria</taxon>
        <taxon>Pseudomonadati</taxon>
        <taxon>Myxococcota</taxon>
        <taxon>Myxococcia</taxon>
        <taxon>Myxococcales</taxon>
        <taxon>Cystobacterineae</taxon>
        <taxon>Myxococcaceae</taxon>
        <taxon>Myxococcus</taxon>
    </lineage>
</organism>
<gene>
    <name evidence="2" type="ordered locus">MYSTI_03683</name>
</gene>
<dbReference type="HOGENOM" id="CLU_111102_0_0_7"/>
<dbReference type="RefSeq" id="WP_015349249.1">
    <property type="nucleotide sequence ID" value="NC_020126.1"/>
</dbReference>
<reference evidence="2 3" key="1">
    <citation type="journal article" date="2013" name="Genome Announc.">
        <title>Complete genome sequence of Myxococcus stipitatus strain DSM 14675, a fruiting myxobacterium.</title>
        <authorList>
            <person name="Huntley S."/>
            <person name="Kneip S."/>
            <person name="Treuner-Lange A."/>
            <person name="Sogaard-Andersen L."/>
        </authorList>
    </citation>
    <scope>NUCLEOTIDE SEQUENCE [LARGE SCALE GENOMIC DNA]</scope>
    <source>
        <strain evidence="3">DSM 14675 / JCM 12634 / Mx s8</strain>
    </source>
</reference>
<evidence type="ECO:0000313" key="2">
    <source>
        <dbReference type="EMBL" id="AGC44989.1"/>
    </source>
</evidence>
<dbReference type="Proteomes" id="UP000011131">
    <property type="component" value="Chromosome"/>
</dbReference>
<evidence type="ECO:0000313" key="3">
    <source>
        <dbReference type="Proteomes" id="UP000011131"/>
    </source>
</evidence>
<sequence>MKTNTKWMGLSSMLLALALGGCGGSDGVTPVSEPEGDRFELRLLGQDAELYEKVLLGVGRVEVTTKGVPVPFRYSPAARSMDLARTDHAYLLGAFYLPADAQDADIRVHFDDMGAFREPGGTGLINARSGSIGFKTPRSELEKRNHVVIQLHLKDSLFQTRGARVLLPSTYVVH</sequence>
<dbReference type="KEGG" id="msd:MYSTI_03683"/>
<evidence type="ECO:0000256" key="1">
    <source>
        <dbReference type="SAM" id="SignalP"/>
    </source>
</evidence>